<dbReference type="GO" id="GO:0016791">
    <property type="term" value="F:phosphatase activity"/>
    <property type="evidence" value="ECO:0007669"/>
    <property type="project" value="TreeGrafter"/>
</dbReference>
<dbReference type="InterPro" id="IPR041492">
    <property type="entry name" value="HAD_2"/>
</dbReference>
<protein>
    <submittedName>
        <fullName evidence="1">Pseudouridine-5-phosphatase</fullName>
    </submittedName>
</protein>
<dbReference type="SFLD" id="SFLDG01129">
    <property type="entry name" value="C1.5:_HAD__Beta-PGM__Phosphata"/>
    <property type="match status" value="1"/>
</dbReference>
<reference evidence="1" key="1">
    <citation type="submission" date="2016-04" db="EMBL/GenBank/DDBJ databases">
        <authorList>
            <person name="Calderon-Fernandez G.M.Sr."/>
        </authorList>
    </citation>
    <scope>NUCLEOTIDE SEQUENCE</scope>
    <source>
        <strain evidence="1">Int1</strain>
        <tissue evidence="1">Integument</tissue>
    </source>
</reference>
<dbReference type="InterPro" id="IPR036412">
    <property type="entry name" value="HAD-like_sf"/>
</dbReference>
<accession>A0A170YUW6</accession>
<name>A0A170YUW6_TRIIF</name>
<feature type="non-terminal residue" evidence="1">
    <location>
        <position position="175"/>
    </location>
</feature>
<sequence>AKFRLTREVFFSFMQFDLHQWAIRRVTHVLFDLDGLIIDSEKVYKKIFGSIIESFGKKYIDEVRLAVLGTREGDVAKIIVDRLQLPISPEEFAKLAKIEYKKYLSSVELKPGAEKLIKHFYNNNVPLALATSSSKESFEIKTANYSSLFSNFNHVVKGAEVANGKPAPDIFLQAA</sequence>
<proteinExistence type="predicted"/>
<dbReference type="SUPFAM" id="SSF56784">
    <property type="entry name" value="HAD-like"/>
    <property type="match status" value="1"/>
</dbReference>
<dbReference type="PANTHER" id="PTHR18901:SF38">
    <property type="entry name" value="PSEUDOURIDINE-5'-PHOSPHATASE"/>
    <property type="match status" value="1"/>
</dbReference>
<dbReference type="Gene3D" id="1.10.150.240">
    <property type="entry name" value="Putative phosphatase, domain 2"/>
    <property type="match status" value="1"/>
</dbReference>
<dbReference type="Pfam" id="PF13419">
    <property type="entry name" value="HAD_2"/>
    <property type="match status" value="1"/>
</dbReference>
<dbReference type="InterPro" id="IPR023214">
    <property type="entry name" value="HAD_sf"/>
</dbReference>
<dbReference type="Gene3D" id="3.40.50.1000">
    <property type="entry name" value="HAD superfamily/HAD-like"/>
    <property type="match status" value="1"/>
</dbReference>
<dbReference type="InterPro" id="IPR023198">
    <property type="entry name" value="PGP-like_dom2"/>
</dbReference>
<organism evidence="1">
    <name type="scientific">Triatoma infestans</name>
    <name type="common">Assassin bug</name>
    <dbReference type="NCBI Taxonomy" id="30076"/>
    <lineage>
        <taxon>Eukaryota</taxon>
        <taxon>Metazoa</taxon>
        <taxon>Ecdysozoa</taxon>
        <taxon>Arthropoda</taxon>
        <taxon>Hexapoda</taxon>
        <taxon>Insecta</taxon>
        <taxon>Pterygota</taxon>
        <taxon>Neoptera</taxon>
        <taxon>Paraneoptera</taxon>
        <taxon>Hemiptera</taxon>
        <taxon>Heteroptera</taxon>
        <taxon>Panheteroptera</taxon>
        <taxon>Cimicomorpha</taxon>
        <taxon>Reduviidae</taxon>
        <taxon>Triatominae</taxon>
        <taxon>Triatoma</taxon>
    </lineage>
</organism>
<dbReference type="SFLD" id="SFLDS00003">
    <property type="entry name" value="Haloacid_Dehalogenase"/>
    <property type="match status" value="1"/>
</dbReference>
<dbReference type="AlphaFoldDB" id="A0A170YUW6"/>
<dbReference type="EMBL" id="GEMB01002931">
    <property type="protein sequence ID" value="JAS00270.1"/>
    <property type="molecule type" value="Transcribed_RNA"/>
</dbReference>
<feature type="non-terminal residue" evidence="1">
    <location>
        <position position="1"/>
    </location>
</feature>
<dbReference type="PANTHER" id="PTHR18901">
    <property type="entry name" value="2-DEOXYGLUCOSE-6-PHOSPHATE PHOSPHATASE 2"/>
    <property type="match status" value="1"/>
</dbReference>
<reference evidence="1" key="2">
    <citation type="journal article" date="2017" name="J. Med. Entomol.">
        <title>Transcriptome Analysis of the Triatoma infestans (Hemiptera: Reduviidae) Integument.</title>
        <authorList>
            <person name="Calderon-Fernandez G.M."/>
            <person name="Moriconi D.E."/>
            <person name="Dulbecco A.B."/>
            <person name="Juarez M.P."/>
        </authorList>
    </citation>
    <scope>NUCLEOTIDE SEQUENCE</scope>
    <source>
        <strain evidence="1">Int1</strain>
        <tissue evidence="1">Integument</tissue>
    </source>
</reference>
<evidence type="ECO:0000313" key="1">
    <source>
        <dbReference type="EMBL" id="JAS00270.1"/>
    </source>
</evidence>